<evidence type="ECO:0000256" key="2">
    <source>
        <dbReference type="ARBA" id="ARBA00005318"/>
    </source>
</evidence>
<keyword evidence="8" id="KW-1133">Transmembrane helix</keyword>
<evidence type="ECO:0000256" key="9">
    <source>
        <dbReference type="ARBA" id="ARBA00023136"/>
    </source>
</evidence>
<keyword evidence="5" id="KW-0997">Cell inner membrane</keyword>
<gene>
    <name evidence="13" type="ORF">EDC38_2237</name>
</gene>
<evidence type="ECO:0000313" key="14">
    <source>
        <dbReference type="Proteomes" id="UP000273643"/>
    </source>
</evidence>
<keyword evidence="7 10" id="KW-0653">Protein transport</keyword>
<evidence type="ECO:0000256" key="5">
    <source>
        <dbReference type="ARBA" id="ARBA00022519"/>
    </source>
</evidence>
<dbReference type="Pfam" id="PF12693">
    <property type="entry name" value="GspL_C"/>
    <property type="match status" value="1"/>
</dbReference>
<evidence type="ECO:0000256" key="6">
    <source>
        <dbReference type="ARBA" id="ARBA00022692"/>
    </source>
</evidence>
<dbReference type="InterPro" id="IPR007812">
    <property type="entry name" value="T2SS_protein-GspL"/>
</dbReference>
<dbReference type="InterPro" id="IPR025691">
    <property type="entry name" value="GspL_pp_dom"/>
</dbReference>
<evidence type="ECO:0000313" key="13">
    <source>
        <dbReference type="EMBL" id="ROQ21611.1"/>
    </source>
</evidence>
<dbReference type="GO" id="GO:0009276">
    <property type="term" value="C:Gram-negative-bacterium-type cell wall"/>
    <property type="evidence" value="ECO:0007669"/>
    <property type="project" value="InterPro"/>
</dbReference>
<dbReference type="Gene3D" id="3.30.420.380">
    <property type="match status" value="1"/>
</dbReference>
<protein>
    <recommendedName>
        <fullName evidence="10">Type II secretion system protein L</fullName>
        <shortName evidence="10">T2SS protein L</shortName>
    </recommendedName>
</protein>
<dbReference type="Gene3D" id="3.30.1360.100">
    <property type="entry name" value="General secretion pathway protein M, EpsM"/>
    <property type="match status" value="1"/>
</dbReference>
<evidence type="ECO:0000259" key="12">
    <source>
        <dbReference type="Pfam" id="PF12693"/>
    </source>
</evidence>
<keyword evidence="6" id="KW-0812">Transmembrane</keyword>
<evidence type="ECO:0000256" key="4">
    <source>
        <dbReference type="ARBA" id="ARBA00022475"/>
    </source>
</evidence>
<feature type="domain" description="GspL cytoplasmic actin-ATPase-like" evidence="11">
    <location>
        <begin position="11"/>
        <end position="254"/>
    </location>
</feature>
<dbReference type="GO" id="GO:0015628">
    <property type="term" value="P:protein secretion by the type II secretion system"/>
    <property type="evidence" value="ECO:0007669"/>
    <property type="project" value="InterPro"/>
</dbReference>
<evidence type="ECO:0000256" key="3">
    <source>
        <dbReference type="ARBA" id="ARBA00022448"/>
    </source>
</evidence>
<evidence type="ECO:0000256" key="1">
    <source>
        <dbReference type="ARBA" id="ARBA00004377"/>
    </source>
</evidence>
<sequence>MANQLVLYTNRAQDQFRWCWLDADGQPLLDSAASGDLDTLGAMLGEGHHSVWLLLPGNQVVTRELEYAEAEKKHLRRLLPFQLEESVIGDIEQFHFALGPVREGRAIAAYVEQSWLRQLFDHLGEYHIEVQRTWPLPLMLPLPPETDLSEQYPYWTLQMQGDQLLVRYAPNLGFSLDREQARLSLQMLLTAQNRVDNLPRLNLRAETDAELVTLKALLPDELQDRIDEQAVVPFWQLDFAETGRVDLCQGEFSQRLPIERWWRSWQGVVVAAAACLVLYVGVTVYQVNQLEAENIEIRRDIEQVYRSVAGPGNLVDAERQLRQQLTELQPASASGQVTPFLGDLFPALAESGGVTLSAVSYAARSGELSLNVRADTFNAIESLRGDIQTRGLQAELLSASAQGDSHTARLKVTGGRP</sequence>
<dbReference type="EMBL" id="RJUK01000001">
    <property type="protein sequence ID" value="ROQ21611.1"/>
    <property type="molecule type" value="Genomic_DNA"/>
</dbReference>
<dbReference type="GO" id="GO:0005886">
    <property type="term" value="C:plasma membrane"/>
    <property type="evidence" value="ECO:0007669"/>
    <property type="project" value="UniProtKB-SubCell"/>
</dbReference>
<comment type="caution">
    <text evidence="13">The sequence shown here is derived from an EMBL/GenBank/DDBJ whole genome shotgun (WGS) entry which is preliminary data.</text>
</comment>
<organism evidence="13 14">
    <name type="scientific">Marinimicrobium koreense</name>
    <dbReference type="NCBI Taxonomy" id="306545"/>
    <lineage>
        <taxon>Bacteria</taxon>
        <taxon>Pseudomonadati</taxon>
        <taxon>Pseudomonadota</taxon>
        <taxon>Gammaproteobacteria</taxon>
        <taxon>Cellvibrionales</taxon>
        <taxon>Cellvibrionaceae</taxon>
        <taxon>Marinimicrobium</taxon>
    </lineage>
</organism>
<dbReference type="OrthoDB" id="7011844at2"/>
<dbReference type="InterPro" id="IPR024230">
    <property type="entry name" value="GspL_cyto_dom"/>
</dbReference>
<dbReference type="AlphaFoldDB" id="A0A3N1P258"/>
<name>A0A3N1P258_9GAMM</name>
<dbReference type="RefSeq" id="WP_123638574.1">
    <property type="nucleotide sequence ID" value="NZ_RJUK01000001.1"/>
</dbReference>
<keyword evidence="14" id="KW-1185">Reference proteome</keyword>
<proteinExistence type="inferred from homology"/>
<comment type="function">
    <text evidence="10">Inner membrane component of the type II secretion system required for the energy-dependent secretion of extracellular factors such as proteases and toxins from the periplasm.</text>
</comment>
<dbReference type="GO" id="GO:0015627">
    <property type="term" value="C:type II protein secretion system complex"/>
    <property type="evidence" value="ECO:0007669"/>
    <property type="project" value="InterPro"/>
</dbReference>
<dbReference type="Proteomes" id="UP000273643">
    <property type="component" value="Unassembled WGS sequence"/>
</dbReference>
<dbReference type="SUPFAM" id="SSF53067">
    <property type="entry name" value="Actin-like ATPase domain"/>
    <property type="match status" value="1"/>
</dbReference>
<dbReference type="PIRSF" id="PIRSF015761">
    <property type="entry name" value="Protein_L"/>
    <property type="match status" value="1"/>
</dbReference>
<evidence type="ECO:0000256" key="8">
    <source>
        <dbReference type="ARBA" id="ARBA00022989"/>
    </source>
</evidence>
<accession>A0A3N1P258</accession>
<feature type="domain" description="GspL periplasmic" evidence="12">
    <location>
        <begin position="261"/>
        <end position="412"/>
    </location>
</feature>
<keyword evidence="4" id="KW-1003">Cell membrane</keyword>
<keyword evidence="3 10" id="KW-0813">Transport</keyword>
<evidence type="ECO:0000256" key="7">
    <source>
        <dbReference type="ARBA" id="ARBA00022927"/>
    </source>
</evidence>
<evidence type="ECO:0000259" key="11">
    <source>
        <dbReference type="Pfam" id="PF05134"/>
    </source>
</evidence>
<reference evidence="13 14" key="1">
    <citation type="submission" date="2018-11" db="EMBL/GenBank/DDBJ databases">
        <title>Genomic Encyclopedia of Type Strains, Phase IV (KMG-IV): sequencing the most valuable type-strain genomes for metagenomic binning, comparative biology and taxonomic classification.</title>
        <authorList>
            <person name="Goeker M."/>
        </authorList>
    </citation>
    <scope>NUCLEOTIDE SEQUENCE [LARGE SCALE GENOMIC DNA]</scope>
    <source>
        <strain evidence="13 14">DSM 16974</strain>
    </source>
</reference>
<dbReference type="Pfam" id="PF05134">
    <property type="entry name" value="T2SSL"/>
    <property type="match status" value="1"/>
</dbReference>
<evidence type="ECO:0000256" key="10">
    <source>
        <dbReference type="PIRNR" id="PIRNR015761"/>
    </source>
</evidence>
<keyword evidence="9" id="KW-0472">Membrane</keyword>
<dbReference type="CDD" id="cd24017">
    <property type="entry name" value="ASKHA_T2SSL_N"/>
    <property type="match status" value="1"/>
</dbReference>
<comment type="similarity">
    <text evidence="2 10">Belongs to the GSP L family.</text>
</comment>
<dbReference type="NCBIfam" id="TIGR01709">
    <property type="entry name" value="typeII_sec_gspL"/>
    <property type="match status" value="1"/>
</dbReference>
<comment type="subcellular location">
    <subcellularLocation>
        <location evidence="1">Cell inner membrane</location>
        <topology evidence="1">Single-pass membrane protein</topology>
    </subcellularLocation>
</comment>
<dbReference type="InterPro" id="IPR043129">
    <property type="entry name" value="ATPase_NBD"/>
</dbReference>